<dbReference type="CDD" id="cd16321">
    <property type="entry name" value="MraZ_C"/>
    <property type="match status" value="1"/>
</dbReference>
<gene>
    <name evidence="7" type="primary">mraZ</name>
    <name evidence="9" type="ORF">SAMN02745190_00389</name>
</gene>
<evidence type="ECO:0000256" key="5">
    <source>
        <dbReference type="ARBA" id="ARBA00023125"/>
    </source>
</evidence>
<evidence type="ECO:0000313" key="10">
    <source>
        <dbReference type="Proteomes" id="UP000184404"/>
    </source>
</evidence>
<dbReference type="OrthoDB" id="9807753at2"/>
<accession>A0A1M4T7F7</accession>
<dbReference type="HAMAP" id="MF_01008">
    <property type="entry name" value="MraZ"/>
    <property type="match status" value="1"/>
</dbReference>
<organism evidence="9 10">
    <name type="scientific">Schwartzia succinivorans DSM 10502</name>
    <dbReference type="NCBI Taxonomy" id="1123243"/>
    <lineage>
        <taxon>Bacteria</taxon>
        <taxon>Bacillati</taxon>
        <taxon>Bacillota</taxon>
        <taxon>Negativicutes</taxon>
        <taxon>Selenomonadales</taxon>
        <taxon>Selenomonadaceae</taxon>
        <taxon>Schwartzia</taxon>
    </lineage>
</organism>
<evidence type="ECO:0000259" key="8">
    <source>
        <dbReference type="PROSITE" id="PS51740"/>
    </source>
</evidence>
<dbReference type="NCBIfam" id="TIGR00242">
    <property type="entry name" value="division/cell wall cluster transcriptional repressor MraZ"/>
    <property type="match status" value="1"/>
</dbReference>
<dbReference type="EMBL" id="FQUG01000002">
    <property type="protein sequence ID" value="SHE40330.1"/>
    <property type="molecule type" value="Genomic_DNA"/>
</dbReference>
<dbReference type="InterPro" id="IPR003444">
    <property type="entry name" value="MraZ"/>
</dbReference>
<dbReference type="Gene3D" id="3.40.1550.20">
    <property type="entry name" value="Transcriptional regulator MraZ domain"/>
    <property type="match status" value="1"/>
</dbReference>
<dbReference type="SUPFAM" id="SSF89447">
    <property type="entry name" value="AbrB/MazE/MraZ-like"/>
    <property type="match status" value="1"/>
</dbReference>
<dbReference type="GO" id="GO:0003700">
    <property type="term" value="F:DNA-binding transcription factor activity"/>
    <property type="evidence" value="ECO:0007669"/>
    <property type="project" value="UniProtKB-UniRule"/>
</dbReference>
<dbReference type="GO" id="GO:0000976">
    <property type="term" value="F:transcription cis-regulatory region binding"/>
    <property type="evidence" value="ECO:0007669"/>
    <property type="project" value="TreeGrafter"/>
</dbReference>
<keyword evidence="2 7" id="KW-0963">Cytoplasm</keyword>
<evidence type="ECO:0000256" key="4">
    <source>
        <dbReference type="ARBA" id="ARBA00023015"/>
    </source>
</evidence>
<dbReference type="Pfam" id="PF02381">
    <property type="entry name" value="MraZ"/>
    <property type="match status" value="2"/>
</dbReference>
<keyword evidence="6 7" id="KW-0804">Transcription</keyword>
<evidence type="ECO:0000256" key="7">
    <source>
        <dbReference type="HAMAP-Rule" id="MF_01008"/>
    </source>
</evidence>
<sequence length="143" mass="16239">MLMGEHAHTVDAKGRVILPAEFRADLGEHFVITRGLDTCLFVYGEEEWDKFSKKLMSLPTTNPEARAIVRYFLSGARQLECDRQGRFLIPSNLRQHAKLKKDVVLNGVINRIEVWSKDEWNTYNDSISSSVEQMAATLADLGI</sequence>
<comment type="subunit">
    <text evidence="7">Forms oligomers.</text>
</comment>
<keyword evidence="4 7" id="KW-0805">Transcription regulation</keyword>
<dbReference type="InterPro" id="IPR035644">
    <property type="entry name" value="MraZ_C"/>
</dbReference>
<dbReference type="InterPro" id="IPR035642">
    <property type="entry name" value="MraZ_N"/>
</dbReference>
<dbReference type="CDD" id="cd16320">
    <property type="entry name" value="MraZ_N"/>
    <property type="match status" value="1"/>
</dbReference>
<dbReference type="STRING" id="1123243.SAMN02745190_00389"/>
<keyword evidence="3" id="KW-0677">Repeat</keyword>
<evidence type="ECO:0000256" key="2">
    <source>
        <dbReference type="ARBA" id="ARBA00022490"/>
    </source>
</evidence>
<name>A0A1M4T7F7_9FIRM</name>
<dbReference type="InterPro" id="IPR038619">
    <property type="entry name" value="MraZ_sf"/>
</dbReference>
<evidence type="ECO:0000256" key="3">
    <source>
        <dbReference type="ARBA" id="ARBA00022737"/>
    </source>
</evidence>
<dbReference type="PANTHER" id="PTHR34701:SF1">
    <property type="entry name" value="TRANSCRIPTIONAL REGULATOR MRAZ"/>
    <property type="match status" value="1"/>
</dbReference>
<dbReference type="GO" id="GO:2000143">
    <property type="term" value="P:negative regulation of DNA-templated transcription initiation"/>
    <property type="evidence" value="ECO:0007669"/>
    <property type="project" value="TreeGrafter"/>
</dbReference>
<dbReference type="FunFam" id="3.40.1550.20:FF:000002">
    <property type="entry name" value="Transcriptional regulator MraZ"/>
    <property type="match status" value="1"/>
</dbReference>
<reference evidence="9 10" key="1">
    <citation type="submission" date="2016-11" db="EMBL/GenBank/DDBJ databases">
        <authorList>
            <person name="Jaros S."/>
            <person name="Januszkiewicz K."/>
            <person name="Wedrychowicz H."/>
        </authorList>
    </citation>
    <scope>NUCLEOTIDE SEQUENCE [LARGE SCALE GENOMIC DNA]</scope>
    <source>
        <strain evidence="9 10">DSM 10502</strain>
    </source>
</reference>
<dbReference type="PANTHER" id="PTHR34701">
    <property type="entry name" value="TRANSCRIPTIONAL REGULATOR MRAZ"/>
    <property type="match status" value="1"/>
</dbReference>
<evidence type="ECO:0000256" key="6">
    <source>
        <dbReference type="ARBA" id="ARBA00023163"/>
    </source>
</evidence>
<keyword evidence="10" id="KW-1185">Reference proteome</keyword>
<dbReference type="GO" id="GO:0009295">
    <property type="term" value="C:nucleoid"/>
    <property type="evidence" value="ECO:0007669"/>
    <property type="project" value="UniProtKB-SubCell"/>
</dbReference>
<dbReference type="GO" id="GO:0005737">
    <property type="term" value="C:cytoplasm"/>
    <property type="evidence" value="ECO:0007669"/>
    <property type="project" value="UniProtKB-UniRule"/>
</dbReference>
<dbReference type="AlphaFoldDB" id="A0A1M4T7F7"/>
<comment type="subcellular location">
    <subcellularLocation>
        <location evidence="7">Cytoplasm</location>
        <location evidence="7">Nucleoid</location>
    </subcellularLocation>
</comment>
<dbReference type="Proteomes" id="UP000184404">
    <property type="component" value="Unassembled WGS sequence"/>
</dbReference>
<dbReference type="RefSeq" id="WP_072934487.1">
    <property type="nucleotide sequence ID" value="NZ_FQUG01000002.1"/>
</dbReference>
<evidence type="ECO:0000256" key="1">
    <source>
        <dbReference type="ARBA" id="ARBA00013860"/>
    </source>
</evidence>
<feature type="domain" description="SpoVT-AbrB" evidence="8">
    <location>
        <begin position="5"/>
        <end position="47"/>
    </location>
</feature>
<evidence type="ECO:0000313" key="9">
    <source>
        <dbReference type="EMBL" id="SHE40330.1"/>
    </source>
</evidence>
<protein>
    <recommendedName>
        <fullName evidence="1 7">Transcriptional regulator MraZ</fullName>
    </recommendedName>
</protein>
<dbReference type="PROSITE" id="PS51740">
    <property type="entry name" value="SPOVT_ABRB"/>
    <property type="match status" value="2"/>
</dbReference>
<feature type="domain" description="SpoVT-AbrB" evidence="8">
    <location>
        <begin position="76"/>
        <end position="119"/>
    </location>
</feature>
<dbReference type="InterPro" id="IPR037914">
    <property type="entry name" value="SpoVT-AbrB_sf"/>
</dbReference>
<comment type="similarity">
    <text evidence="7">Belongs to the MraZ family.</text>
</comment>
<dbReference type="InterPro" id="IPR020603">
    <property type="entry name" value="MraZ_dom"/>
</dbReference>
<dbReference type="InterPro" id="IPR007159">
    <property type="entry name" value="SpoVT-AbrB_dom"/>
</dbReference>
<keyword evidence="5 7" id="KW-0238">DNA-binding</keyword>
<proteinExistence type="inferred from homology"/>